<dbReference type="SUPFAM" id="SSF48726">
    <property type="entry name" value="Immunoglobulin"/>
    <property type="match status" value="1"/>
</dbReference>
<name>A0A974C085_XENLA</name>
<dbReference type="InterPro" id="IPR013106">
    <property type="entry name" value="Ig_V-set"/>
</dbReference>
<dbReference type="OMA" id="VTIECTF"/>
<dbReference type="EMBL" id="CM004482">
    <property type="protein sequence ID" value="OCT64228.1"/>
    <property type="molecule type" value="Genomic_DNA"/>
</dbReference>
<dbReference type="OrthoDB" id="9905432at2759"/>
<dbReference type="Gene3D" id="2.60.40.10">
    <property type="entry name" value="Immunoglobulins"/>
    <property type="match status" value="1"/>
</dbReference>
<feature type="domain" description="Immunoglobulin" evidence="4">
    <location>
        <begin position="33"/>
        <end position="140"/>
    </location>
</feature>
<dbReference type="PANTHER" id="PTHR15297:SF2">
    <property type="entry name" value="IMMUNOGLOBULIN SUPERFAMILY MEMBER 6"/>
    <property type="match status" value="1"/>
</dbReference>
<protein>
    <recommendedName>
        <fullName evidence="4">Immunoglobulin domain-containing protein</fullName>
    </recommendedName>
</protein>
<proteinExistence type="predicted"/>
<reference evidence="6" key="1">
    <citation type="journal article" date="2016" name="Nature">
        <title>Genome evolution in the allotetraploid frog Xenopus laevis.</title>
        <authorList>
            <person name="Session A.M."/>
            <person name="Uno Y."/>
            <person name="Kwon T."/>
            <person name="Chapman J.A."/>
            <person name="Toyoda A."/>
            <person name="Takahashi S."/>
            <person name="Fukui A."/>
            <person name="Hikosaka A."/>
            <person name="Suzuki A."/>
            <person name="Kondo M."/>
            <person name="van Heeringen S.J."/>
            <person name="Quigley I."/>
            <person name="Heinz S."/>
            <person name="Ogino H."/>
            <person name="Ochi H."/>
            <person name="Hellsten U."/>
            <person name="Lyons J.B."/>
            <person name="Simakov O."/>
            <person name="Putnam N."/>
            <person name="Stites J."/>
            <person name="Kuroki Y."/>
            <person name="Tanaka T."/>
            <person name="Michiue T."/>
            <person name="Watanabe M."/>
            <person name="Bogdanovic O."/>
            <person name="Lister R."/>
            <person name="Georgiou G."/>
            <person name="Paranjpe S.S."/>
            <person name="van Kruijsbergen I."/>
            <person name="Shu S."/>
            <person name="Carlson J."/>
            <person name="Kinoshita T."/>
            <person name="Ohta Y."/>
            <person name="Mawaribuchi S."/>
            <person name="Jenkins J."/>
            <person name="Grimwood J."/>
            <person name="Schmutz J."/>
            <person name="Mitros T."/>
            <person name="Mozaffari S.V."/>
            <person name="Suzuki Y."/>
            <person name="Haramoto Y."/>
            <person name="Yamamoto T.S."/>
            <person name="Takagi C."/>
            <person name="Heald R."/>
            <person name="Miller K."/>
            <person name="Haudenschild C."/>
            <person name="Kitzman J."/>
            <person name="Nakayama T."/>
            <person name="Izutsu Y."/>
            <person name="Robert J."/>
            <person name="Fortriede J."/>
            <person name="Burns K."/>
            <person name="Lotay V."/>
            <person name="Karimi K."/>
            <person name="Yasuoka Y."/>
            <person name="Dichmann D.S."/>
            <person name="Flajnik M.F."/>
            <person name="Houston D.W."/>
            <person name="Shendure J."/>
            <person name="DuPasquier L."/>
            <person name="Vize P.D."/>
            <person name="Zorn A.M."/>
            <person name="Ito M."/>
            <person name="Marcotte E.M."/>
            <person name="Wallingford J.B."/>
            <person name="Ito Y."/>
            <person name="Asashima M."/>
            <person name="Ueno N."/>
            <person name="Matsuda Y."/>
            <person name="Veenstra G.J."/>
            <person name="Fujiyama A."/>
            <person name="Harland R.M."/>
            <person name="Taira M."/>
            <person name="Rokhsar D.S."/>
        </authorList>
    </citation>
    <scope>NUCLEOTIDE SEQUENCE [LARGE SCALE GENOMIC DNA]</scope>
    <source>
        <strain evidence="6">J</strain>
    </source>
</reference>
<evidence type="ECO:0000313" key="6">
    <source>
        <dbReference type="Proteomes" id="UP000694892"/>
    </source>
</evidence>
<evidence type="ECO:0000313" key="5">
    <source>
        <dbReference type="EMBL" id="OCT64228.1"/>
    </source>
</evidence>
<feature type="region of interest" description="Disordered" evidence="1">
    <location>
        <begin position="212"/>
        <end position="236"/>
    </location>
</feature>
<keyword evidence="2" id="KW-0812">Transmembrane</keyword>
<dbReference type="InterPro" id="IPR013783">
    <property type="entry name" value="Ig-like_fold"/>
</dbReference>
<dbReference type="Proteomes" id="UP000694892">
    <property type="component" value="Chromosome 9_10L"/>
</dbReference>
<dbReference type="SMART" id="SM00409">
    <property type="entry name" value="IG"/>
    <property type="match status" value="1"/>
</dbReference>
<dbReference type="Pfam" id="PF07686">
    <property type="entry name" value="V-set"/>
    <property type="match status" value="1"/>
</dbReference>
<dbReference type="InterPro" id="IPR036179">
    <property type="entry name" value="Ig-like_dom_sf"/>
</dbReference>
<keyword evidence="2" id="KW-1133">Transmembrane helix</keyword>
<dbReference type="PANTHER" id="PTHR15297">
    <property type="entry name" value="IMMUNOGLOBULIN SUPERFAMILY MEMBER 6"/>
    <property type="match status" value="1"/>
</dbReference>
<dbReference type="InterPro" id="IPR039089">
    <property type="entry name" value="IGSF6"/>
</dbReference>
<dbReference type="AlphaFoldDB" id="A0A974C085"/>
<evidence type="ECO:0000256" key="2">
    <source>
        <dbReference type="SAM" id="Phobius"/>
    </source>
</evidence>
<dbReference type="InterPro" id="IPR003599">
    <property type="entry name" value="Ig_sub"/>
</dbReference>
<feature type="chain" id="PRO_5037294354" description="Immunoglobulin domain-containing protein" evidence="3">
    <location>
        <begin position="25"/>
        <end position="236"/>
    </location>
</feature>
<sequence length="236" mass="26622">MALRGFQVSVMFQLLWACCDVAEGCTVTVAEEHARSECQVSDNITLSCEFTYNNCKMLGETYWFRCLVSHCEKICDKPCVNGRFKVLANRTVQSVTTKTVLHIDNVHANDSAIYICGARDSNFRDIGSKAMGQGTTLVVKDEAQSIVTTGCVVLIVFCVLLLLYNIAVFSIYAFRSKLKMFKEPKTEEAGSTNKSYRRQRIFQAIAQEYHKRYPRKSMSPNSTRVDDAIYQNTQGP</sequence>
<keyword evidence="3" id="KW-0732">Signal</keyword>
<accession>A0A974C085</accession>
<evidence type="ECO:0000256" key="3">
    <source>
        <dbReference type="SAM" id="SignalP"/>
    </source>
</evidence>
<keyword evidence="2" id="KW-0472">Membrane</keyword>
<feature type="signal peptide" evidence="3">
    <location>
        <begin position="1"/>
        <end position="24"/>
    </location>
</feature>
<evidence type="ECO:0000256" key="1">
    <source>
        <dbReference type="SAM" id="MobiDB-lite"/>
    </source>
</evidence>
<gene>
    <name evidence="5" type="ORF">XELAEV_18045331mg</name>
</gene>
<evidence type="ECO:0000259" key="4">
    <source>
        <dbReference type="SMART" id="SM00409"/>
    </source>
</evidence>
<feature type="transmembrane region" description="Helical" evidence="2">
    <location>
        <begin position="152"/>
        <end position="174"/>
    </location>
</feature>
<dbReference type="KEGG" id="xla:108701595"/>
<organism evidence="5 6">
    <name type="scientific">Xenopus laevis</name>
    <name type="common">African clawed frog</name>
    <dbReference type="NCBI Taxonomy" id="8355"/>
    <lineage>
        <taxon>Eukaryota</taxon>
        <taxon>Metazoa</taxon>
        <taxon>Chordata</taxon>
        <taxon>Craniata</taxon>
        <taxon>Vertebrata</taxon>
        <taxon>Euteleostomi</taxon>
        <taxon>Amphibia</taxon>
        <taxon>Batrachia</taxon>
        <taxon>Anura</taxon>
        <taxon>Pipoidea</taxon>
        <taxon>Pipidae</taxon>
        <taxon>Xenopodinae</taxon>
        <taxon>Xenopus</taxon>
        <taxon>Xenopus</taxon>
    </lineage>
</organism>